<evidence type="ECO:0000256" key="1">
    <source>
        <dbReference type="SAM" id="MobiDB-lite"/>
    </source>
</evidence>
<dbReference type="GeneID" id="37033064"/>
<keyword evidence="4" id="KW-1185">Reference proteome</keyword>
<feature type="transmembrane region" description="Helical" evidence="2">
    <location>
        <begin position="15"/>
        <end position="31"/>
    </location>
</feature>
<keyword evidence="2" id="KW-1133">Transmembrane helix</keyword>
<protein>
    <submittedName>
        <fullName evidence="3">Uncharacterized protein</fullName>
    </submittedName>
</protein>
<dbReference type="AlphaFoldDB" id="A0A316VRC5"/>
<evidence type="ECO:0000313" key="4">
    <source>
        <dbReference type="Proteomes" id="UP000245783"/>
    </source>
</evidence>
<evidence type="ECO:0000256" key="2">
    <source>
        <dbReference type="SAM" id="Phobius"/>
    </source>
</evidence>
<organism evidence="3 4">
    <name type="scientific">Ceraceosorus guamensis</name>
    <dbReference type="NCBI Taxonomy" id="1522189"/>
    <lineage>
        <taxon>Eukaryota</taxon>
        <taxon>Fungi</taxon>
        <taxon>Dikarya</taxon>
        <taxon>Basidiomycota</taxon>
        <taxon>Ustilaginomycotina</taxon>
        <taxon>Exobasidiomycetes</taxon>
        <taxon>Ceraceosorales</taxon>
        <taxon>Ceraceosoraceae</taxon>
        <taxon>Ceraceosorus</taxon>
    </lineage>
</organism>
<evidence type="ECO:0000313" key="3">
    <source>
        <dbReference type="EMBL" id="PWN40146.1"/>
    </source>
</evidence>
<accession>A0A316VRC5</accession>
<dbReference type="InParanoid" id="A0A316VRC5"/>
<dbReference type="Proteomes" id="UP000245783">
    <property type="component" value="Unassembled WGS sequence"/>
</dbReference>
<reference evidence="3 4" key="1">
    <citation type="journal article" date="2018" name="Mol. Biol. Evol.">
        <title>Broad Genomic Sampling Reveals a Smut Pathogenic Ancestry of the Fungal Clade Ustilaginomycotina.</title>
        <authorList>
            <person name="Kijpornyongpan T."/>
            <person name="Mondo S.J."/>
            <person name="Barry K."/>
            <person name="Sandor L."/>
            <person name="Lee J."/>
            <person name="Lipzen A."/>
            <person name="Pangilinan J."/>
            <person name="LaButti K."/>
            <person name="Hainaut M."/>
            <person name="Henrissat B."/>
            <person name="Grigoriev I.V."/>
            <person name="Spatafora J.W."/>
            <person name="Aime M.C."/>
        </authorList>
    </citation>
    <scope>NUCLEOTIDE SEQUENCE [LARGE SCALE GENOMIC DNA]</scope>
    <source>
        <strain evidence="3 4">MCA 4658</strain>
    </source>
</reference>
<dbReference type="RefSeq" id="XP_025367306.1">
    <property type="nucleotide sequence ID" value="XM_025511194.1"/>
</dbReference>
<gene>
    <name evidence="3" type="ORF">IE81DRAFT_237460</name>
</gene>
<dbReference type="EMBL" id="KZ819428">
    <property type="protein sequence ID" value="PWN40146.1"/>
    <property type="molecule type" value="Genomic_DNA"/>
</dbReference>
<feature type="compositionally biased region" description="Basic and acidic residues" evidence="1">
    <location>
        <begin position="84"/>
        <end position="93"/>
    </location>
</feature>
<keyword evidence="2" id="KW-0472">Membrane</keyword>
<feature type="region of interest" description="Disordered" evidence="1">
    <location>
        <begin position="84"/>
        <end position="107"/>
    </location>
</feature>
<sequence length="107" mass="11957">MQTTAAGYHTIERPILFTTSLLLHLLSLYISHQLNHRPRERGYLDERSGEGASAMRSVPFSGMLSSWRSQELMRRVTAVTSARVRMDVPDREPQLSLPNAGGAQPPP</sequence>
<keyword evidence="2" id="KW-0812">Transmembrane</keyword>
<name>A0A316VRC5_9BASI</name>
<proteinExistence type="predicted"/>